<feature type="compositionally biased region" description="Polar residues" evidence="3">
    <location>
        <begin position="1"/>
        <end position="11"/>
    </location>
</feature>
<dbReference type="PANTHER" id="PTHR24559:SF440">
    <property type="entry name" value="RIBONUCLEASE H"/>
    <property type="match status" value="1"/>
</dbReference>
<dbReference type="SUPFAM" id="SSF56672">
    <property type="entry name" value="DNA/RNA polymerases"/>
    <property type="match status" value="1"/>
</dbReference>
<reference evidence="6" key="2">
    <citation type="submission" date="2020-04" db="EMBL/GenBank/DDBJ databases">
        <authorList>
            <person name="Santos R.A.C."/>
            <person name="Steenwyk J.L."/>
            <person name="Rivero-Menendez O."/>
            <person name="Mead M.E."/>
            <person name="Silva L.P."/>
            <person name="Bastos R.W."/>
            <person name="Alastruey-Izquierdo A."/>
            <person name="Goldman G.H."/>
            <person name="Rokas A."/>
        </authorList>
    </citation>
    <scope>NUCLEOTIDE SEQUENCE</scope>
    <source>
        <strain evidence="6">CNM-CM6805</strain>
    </source>
</reference>
<feature type="compositionally biased region" description="Basic and acidic residues" evidence="3">
    <location>
        <begin position="45"/>
        <end position="56"/>
    </location>
</feature>
<feature type="region of interest" description="Disordered" evidence="3">
    <location>
        <begin position="206"/>
        <end position="227"/>
    </location>
</feature>
<gene>
    <name evidence="6" type="ORF">CNMCM6805_005979</name>
</gene>
<dbReference type="InterPro" id="IPR043128">
    <property type="entry name" value="Rev_trsase/Diguanyl_cyclase"/>
</dbReference>
<keyword evidence="2" id="KW-0175">Coiled coil</keyword>
<sequence>MELDATQQTALSKEERERRRKEKLCFRCGKPGHIANACKQQPWKGKQDRKQLRATKELSATTSREGYDTTGIIKIDKQLKKLYQECTSLSDEEIEVKLEKEASTDYESANDDWPAKDSNVLAATNQKSLNSDADSLINWENVTLGGLIHQWTTLTSEIRRTISSDEKKTDHEELDQEDFPAIDWATINRPINPLDEEYGTQWVGLNPNEEQPHEVPETPYKQSPQNDDEADQYAAWLRQPDRKQLAELEAHQLNERVLEKVEQGDWSQGETGALQRVGVKRKNNDAKRLKGELKKAATSQRTTAVLAATKPSQRIAMIELLGWALEQDSDYADIMTPENDEMDDWGSEPGTDSPRTSDPRTDSPRSTFIPEPHLFWATTNQDQGDSKEISPRNTEPRNNQSGNKSKPEPTLPQEYSKFRILFEQPKQYVLPEHGKYNHQIPLQEGKLPTCKKTYQMSEKELQVLKEYIDEQLRLGKIRPSKSLAGHGVLFAPKKDGSLRLCVDYRPLNAITIKDHYPLPLIHEIQDQIRGTKWFTKLDITDAYNHIRIADGDEWKTAFRTKFGHFEYLVMPFGLTNAPASFQRFINEVLQEYLHSFVIVYLDDILIFSKKEEEHVEHVSRVLEKLQEAKIKLKLKKYEFHVQETEFLGHWISTEGIHMDQNKIKAIVE</sequence>
<evidence type="ECO:0000259" key="5">
    <source>
        <dbReference type="PROSITE" id="PS50878"/>
    </source>
</evidence>
<feature type="coiled-coil region" evidence="2">
    <location>
        <begin position="608"/>
        <end position="635"/>
    </location>
</feature>
<dbReference type="GO" id="GO:0003676">
    <property type="term" value="F:nucleic acid binding"/>
    <property type="evidence" value="ECO:0007669"/>
    <property type="project" value="InterPro"/>
</dbReference>
<keyword evidence="1" id="KW-0479">Metal-binding</keyword>
<feature type="domain" description="CCHC-type" evidence="4">
    <location>
        <begin position="25"/>
        <end position="40"/>
    </location>
</feature>
<keyword evidence="7" id="KW-1185">Reference proteome</keyword>
<dbReference type="Gene3D" id="3.30.70.270">
    <property type="match status" value="1"/>
</dbReference>
<dbReference type="CDD" id="cd01647">
    <property type="entry name" value="RT_LTR"/>
    <property type="match status" value="1"/>
</dbReference>
<feature type="region of interest" description="Disordered" evidence="3">
    <location>
        <begin position="40"/>
        <end position="63"/>
    </location>
</feature>
<proteinExistence type="predicted"/>
<feature type="region of interest" description="Disordered" evidence="3">
    <location>
        <begin position="335"/>
        <end position="411"/>
    </location>
</feature>
<comment type="caution">
    <text evidence="6">The sequence shown here is derived from an EMBL/GenBank/DDBJ whole genome shotgun (WGS) entry which is preliminary data.</text>
</comment>
<dbReference type="PANTHER" id="PTHR24559">
    <property type="entry name" value="TRANSPOSON TY3-I GAG-POL POLYPROTEIN"/>
    <property type="match status" value="1"/>
</dbReference>
<feature type="region of interest" description="Disordered" evidence="3">
    <location>
        <begin position="1"/>
        <end position="20"/>
    </location>
</feature>
<dbReference type="AlphaFoldDB" id="A0A8H4M1L8"/>
<protein>
    <submittedName>
        <fullName evidence="6">Uncharacterized protein</fullName>
    </submittedName>
</protein>
<dbReference type="Proteomes" id="UP000653565">
    <property type="component" value="Unassembled WGS sequence"/>
</dbReference>
<dbReference type="SMART" id="SM00343">
    <property type="entry name" value="ZnF_C2HC"/>
    <property type="match status" value="1"/>
</dbReference>
<evidence type="ECO:0000313" key="6">
    <source>
        <dbReference type="EMBL" id="KAF4225791.1"/>
    </source>
</evidence>
<evidence type="ECO:0000259" key="4">
    <source>
        <dbReference type="PROSITE" id="PS50158"/>
    </source>
</evidence>
<feature type="compositionally biased region" description="Polar residues" evidence="3">
    <location>
        <begin position="391"/>
        <end position="404"/>
    </location>
</feature>
<dbReference type="GO" id="GO:0008270">
    <property type="term" value="F:zinc ion binding"/>
    <property type="evidence" value="ECO:0007669"/>
    <property type="project" value="UniProtKB-KW"/>
</dbReference>
<dbReference type="Pfam" id="PF00078">
    <property type="entry name" value="RVT_1"/>
    <property type="match status" value="1"/>
</dbReference>
<accession>A0A8H4M1L8</accession>
<dbReference type="Gene3D" id="4.10.60.10">
    <property type="entry name" value="Zinc finger, CCHC-type"/>
    <property type="match status" value="1"/>
</dbReference>
<evidence type="ECO:0000256" key="1">
    <source>
        <dbReference type="PROSITE-ProRule" id="PRU00047"/>
    </source>
</evidence>
<evidence type="ECO:0000256" key="3">
    <source>
        <dbReference type="SAM" id="MobiDB-lite"/>
    </source>
</evidence>
<organism evidence="6 7">
    <name type="scientific">Aspergillus fumigatiaffinis</name>
    <dbReference type="NCBI Taxonomy" id="340414"/>
    <lineage>
        <taxon>Eukaryota</taxon>
        <taxon>Fungi</taxon>
        <taxon>Dikarya</taxon>
        <taxon>Ascomycota</taxon>
        <taxon>Pezizomycotina</taxon>
        <taxon>Eurotiomycetes</taxon>
        <taxon>Eurotiomycetidae</taxon>
        <taxon>Eurotiales</taxon>
        <taxon>Aspergillaceae</taxon>
        <taxon>Aspergillus</taxon>
        <taxon>Aspergillus subgen. Fumigati</taxon>
    </lineage>
</organism>
<dbReference type="InterPro" id="IPR001878">
    <property type="entry name" value="Znf_CCHC"/>
</dbReference>
<dbReference type="InterPro" id="IPR053134">
    <property type="entry name" value="RNA-dir_DNA_polymerase"/>
</dbReference>
<dbReference type="SUPFAM" id="SSF57756">
    <property type="entry name" value="Retrovirus zinc finger-like domains"/>
    <property type="match status" value="1"/>
</dbReference>
<dbReference type="InterPro" id="IPR000477">
    <property type="entry name" value="RT_dom"/>
</dbReference>
<dbReference type="EMBL" id="JAAAPX010000346">
    <property type="protein sequence ID" value="KAF4225791.1"/>
    <property type="molecule type" value="Genomic_DNA"/>
</dbReference>
<evidence type="ECO:0000256" key="2">
    <source>
        <dbReference type="SAM" id="Coils"/>
    </source>
</evidence>
<evidence type="ECO:0000313" key="7">
    <source>
        <dbReference type="Proteomes" id="UP000653565"/>
    </source>
</evidence>
<dbReference type="InterPro" id="IPR043502">
    <property type="entry name" value="DNA/RNA_pol_sf"/>
</dbReference>
<dbReference type="InterPro" id="IPR036875">
    <property type="entry name" value="Znf_CCHC_sf"/>
</dbReference>
<reference evidence="6" key="1">
    <citation type="journal article" date="2020" name="bioRxiv">
        <title>Genomic and phenotypic heterogeneity of clinical isolates of the human pathogens Aspergillus fumigatus, Aspergillus lentulus and Aspergillus fumigatiaffinis.</title>
        <authorList>
            <person name="dos Santos R.A.C."/>
            <person name="Steenwyk J.L."/>
            <person name="Rivero-Menendez O."/>
            <person name="Mead M.E."/>
            <person name="Silva L.P."/>
            <person name="Bastos R.W."/>
            <person name="Alastruey-Izquierdo A."/>
            <person name="Goldman G.H."/>
            <person name="Rokas A."/>
        </authorList>
    </citation>
    <scope>NUCLEOTIDE SEQUENCE</scope>
    <source>
        <strain evidence="6">CNM-CM6805</strain>
    </source>
</reference>
<feature type="domain" description="Reverse transcriptase" evidence="5">
    <location>
        <begin position="472"/>
        <end position="651"/>
    </location>
</feature>
<keyword evidence="1" id="KW-0862">Zinc</keyword>
<keyword evidence="1" id="KW-0863">Zinc-finger</keyword>
<dbReference type="Pfam" id="PF00098">
    <property type="entry name" value="zf-CCHC"/>
    <property type="match status" value="1"/>
</dbReference>
<dbReference type="Gene3D" id="3.10.10.10">
    <property type="entry name" value="HIV Type 1 Reverse Transcriptase, subunit A, domain 1"/>
    <property type="match status" value="1"/>
</dbReference>
<dbReference type="PROSITE" id="PS50878">
    <property type="entry name" value="RT_POL"/>
    <property type="match status" value="1"/>
</dbReference>
<name>A0A8H4M1L8_9EURO</name>
<dbReference type="PROSITE" id="PS50158">
    <property type="entry name" value="ZF_CCHC"/>
    <property type="match status" value="1"/>
</dbReference>